<proteinExistence type="inferred from homology"/>
<evidence type="ECO:0000313" key="7">
    <source>
        <dbReference type="Proteomes" id="UP000694941"/>
    </source>
</evidence>
<sequence>MATFRVENFINTFYDQLEEPVRKHLKNVYSCVAISTLAAAVGGYVHLFTNIFQGGLLSALAGLAFLILLMFTPHDGKNASKRLCYLVGFAFATGLGLGPLMESVIMVNPQIISLAFLATSVIFISFTLCSLFSKRGSWLFLGGSLMSAISVMFLMGLVNLFTRSVFIYQMHLYLGLAVMCGFILYDTQLIIEKCRMGDRDFIWHSVNLFIDFVGVFRRLLILLTQKEESKKRRRD</sequence>
<feature type="transmembrane region" description="Helical" evidence="6">
    <location>
        <begin position="51"/>
        <end position="71"/>
    </location>
</feature>
<dbReference type="RefSeq" id="XP_013791533.1">
    <property type="nucleotide sequence ID" value="XM_013936079.2"/>
</dbReference>
<feature type="transmembrane region" description="Helical" evidence="6">
    <location>
        <begin position="138"/>
        <end position="160"/>
    </location>
</feature>
<evidence type="ECO:0000256" key="4">
    <source>
        <dbReference type="ARBA" id="ARBA00022989"/>
    </source>
</evidence>
<dbReference type="Proteomes" id="UP000694941">
    <property type="component" value="Unplaced"/>
</dbReference>
<evidence type="ECO:0000313" key="8">
    <source>
        <dbReference type="RefSeq" id="XP_013791533.1"/>
    </source>
</evidence>
<evidence type="ECO:0000256" key="5">
    <source>
        <dbReference type="ARBA" id="ARBA00023136"/>
    </source>
</evidence>
<keyword evidence="7" id="KW-1185">Reference proteome</keyword>
<comment type="similarity">
    <text evidence="2 6">Belongs to the BI1 family.</text>
</comment>
<protein>
    <submittedName>
        <fullName evidence="8">Probable Bax inhibitor 1</fullName>
    </submittedName>
</protein>
<organism evidence="7 8">
    <name type="scientific">Limulus polyphemus</name>
    <name type="common">Atlantic horseshoe crab</name>
    <dbReference type="NCBI Taxonomy" id="6850"/>
    <lineage>
        <taxon>Eukaryota</taxon>
        <taxon>Metazoa</taxon>
        <taxon>Ecdysozoa</taxon>
        <taxon>Arthropoda</taxon>
        <taxon>Chelicerata</taxon>
        <taxon>Merostomata</taxon>
        <taxon>Xiphosura</taxon>
        <taxon>Limulidae</taxon>
        <taxon>Limulus</taxon>
    </lineage>
</organism>
<keyword evidence="5 6" id="KW-0472">Membrane</keyword>
<name>A0ABM1BZC8_LIMPO</name>
<feature type="transmembrane region" description="Helical" evidence="6">
    <location>
        <begin position="166"/>
        <end position="185"/>
    </location>
</feature>
<dbReference type="Pfam" id="PF01027">
    <property type="entry name" value="Bax1-I"/>
    <property type="match status" value="1"/>
</dbReference>
<feature type="transmembrane region" description="Helical" evidence="6">
    <location>
        <begin position="83"/>
        <end position="105"/>
    </location>
</feature>
<evidence type="ECO:0000256" key="2">
    <source>
        <dbReference type="ARBA" id="ARBA00010350"/>
    </source>
</evidence>
<accession>A0ABM1BZC8</accession>
<feature type="transmembrane region" description="Helical" evidence="6">
    <location>
        <begin position="27"/>
        <end position="45"/>
    </location>
</feature>
<dbReference type="GeneID" id="106475394"/>
<evidence type="ECO:0000256" key="3">
    <source>
        <dbReference type="ARBA" id="ARBA00022692"/>
    </source>
</evidence>
<evidence type="ECO:0000256" key="1">
    <source>
        <dbReference type="ARBA" id="ARBA00004141"/>
    </source>
</evidence>
<comment type="subcellular location">
    <subcellularLocation>
        <location evidence="1">Membrane</location>
        <topology evidence="1">Multi-pass membrane protein</topology>
    </subcellularLocation>
</comment>
<evidence type="ECO:0000256" key="6">
    <source>
        <dbReference type="RuleBase" id="RU004379"/>
    </source>
</evidence>
<keyword evidence="4 6" id="KW-1133">Transmembrane helix</keyword>
<dbReference type="PANTHER" id="PTHR23291">
    <property type="entry name" value="BAX INHIBITOR-RELATED"/>
    <property type="match status" value="1"/>
</dbReference>
<dbReference type="InterPro" id="IPR006214">
    <property type="entry name" value="Bax_inhibitor_1-related"/>
</dbReference>
<gene>
    <name evidence="8" type="primary">LOC106475394</name>
</gene>
<dbReference type="PANTHER" id="PTHR23291:SF32">
    <property type="entry name" value="BAX INHIBITOR 1"/>
    <property type="match status" value="1"/>
</dbReference>
<keyword evidence="3 6" id="KW-0812">Transmembrane</keyword>
<dbReference type="CDD" id="cd10430">
    <property type="entry name" value="BI-1"/>
    <property type="match status" value="1"/>
</dbReference>
<reference evidence="8" key="1">
    <citation type="submission" date="2025-08" db="UniProtKB">
        <authorList>
            <consortium name="RefSeq"/>
        </authorList>
    </citation>
    <scope>IDENTIFICATION</scope>
    <source>
        <tissue evidence="8">Muscle</tissue>
    </source>
</reference>
<feature type="transmembrane region" description="Helical" evidence="6">
    <location>
        <begin position="111"/>
        <end position="131"/>
    </location>
</feature>